<evidence type="ECO:0000256" key="4">
    <source>
        <dbReference type="ARBA" id="ARBA00016202"/>
    </source>
</evidence>
<reference evidence="14" key="1">
    <citation type="journal article" date="2017" name="Genome Announc.">
        <title>Whole-Genome Sequence of Photobacterium damselae subsp. piscicida Strain 91-197, Isolated from Hybrid Striped Bass (Morone sp.) in the United States.</title>
        <authorList>
            <person name="Teru Y."/>
            <person name="Hikima J."/>
            <person name="Kono T."/>
            <person name="Sakai M."/>
            <person name="Takano T."/>
            <person name="Hawke J.P."/>
            <person name="Takeyama H."/>
            <person name="Aoki T."/>
        </authorList>
    </citation>
    <scope>NUCLEOTIDE SEQUENCE</scope>
    <source>
        <strain evidence="14">91-197</strain>
    </source>
</reference>
<dbReference type="GO" id="GO:0015031">
    <property type="term" value="P:protein transport"/>
    <property type="evidence" value="ECO:0007669"/>
    <property type="project" value="UniProtKB-KW"/>
</dbReference>
<gene>
    <name evidence="13 15" type="primary">lolB</name>
    <name evidence="15" type="ORF">IC627_03725</name>
    <name evidence="14" type="ORF">PDPUS_1_02538</name>
</gene>
<keyword evidence="5 13" id="KW-0813">Transport</keyword>
<dbReference type="EMBL" id="CP061854">
    <property type="protein sequence ID" value="QOD57137.1"/>
    <property type="molecule type" value="Genomic_DNA"/>
</dbReference>
<dbReference type="GO" id="GO:0009279">
    <property type="term" value="C:cell outer membrane"/>
    <property type="evidence" value="ECO:0007669"/>
    <property type="project" value="UniProtKB-SubCell"/>
</dbReference>
<protein>
    <recommendedName>
        <fullName evidence="4 13">Outer-membrane lipoprotein LolB</fullName>
    </recommendedName>
</protein>
<keyword evidence="11 13" id="KW-0998">Cell outer membrane</keyword>
<comment type="subcellular location">
    <subcellularLocation>
        <location evidence="1">Cell outer membrane</location>
        <topology evidence="1">Lipid-anchor</topology>
    </subcellularLocation>
</comment>
<dbReference type="Proteomes" id="UP000218676">
    <property type="component" value="Chromosome 1"/>
</dbReference>
<dbReference type="NCBIfam" id="TIGR00548">
    <property type="entry name" value="lolB"/>
    <property type="match status" value="1"/>
</dbReference>
<evidence type="ECO:0000256" key="13">
    <source>
        <dbReference type="HAMAP-Rule" id="MF_00233"/>
    </source>
</evidence>
<accession>A0A1V1V507</accession>
<dbReference type="GeneID" id="93398507"/>
<keyword evidence="6" id="KW-0732">Signal</keyword>
<keyword evidence="7 13" id="KW-0653">Protein transport</keyword>
<dbReference type="RefSeq" id="WP_005298073.1">
    <property type="nucleotide sequence ID" value="NZ_AP018045.1"/>
</dbReference>
<reference evidence="15 17" key="3">
    <citation type="submission" date="2020-09" db="EMBL/GenBank/DDBJ databases">
        <title>Complete, closed and curated genome sequences of Photobacterium damselae subsp. piscicida isolates from Australia indicate localised evolution and additional plasmid-borne pathogenicity mechanisms.</title>
        <authorList>
            <person name="Baseggio L."/>
            <person name="Silayeva O."/>
            <person name="Buller N."/>
            <person name="Landos M."/>
            <person name="Engelstaedter J."/>
            <person name="Barnes A.C."/>
        </authorList>
    </citation>
    <scope>NUCLEOTIDE SEQUENCE [LARGE SCALE GENOMIC DNA]</scope>
    <source>
        <strain evidence="15 17">AS-16-0540-1</strain>
    </source>
</reference>
<dbReference type="Proteomes" id="UP000516656">
    <property type="component" value="Chromosome 1"/>
</dbReference>
<dbReference type="InterPro" id="IPR029046">
    <property type="entry name" value="LolA/LolB/LppX"/>
</dbReference>
<reference evidence="16" key="2">
    <citation type="submission" date="2017-05" db="EMBL/GenBank/DDBJ databases">
        <title>Whole genome sequence of fish pathogenic bacteria, Photobacterium damselae subsp. piscicida, strain 91-197, isolated from hybrid striped bass (Morone sp.) in USA.</title>
        <authorList>
            <person name="Teru Y."/>
            <person name="Hikima J."/>
            <person name="Kono T."/>
            <person name="Sakai M."/>
            <person name="Takano T."/>
            <person name="Hawke J.P."/>
            <person name="Takeyama H."/>
            <person name="Aoki T."/>
        </authorList>
    </citation>
    <scope>NUCLEOTIDE SEQUENCE [LARGE SCALE GENOMIC DNA]</scope>
    <source>
        <strain evidence="16">91-197</strain>
    </source>
</reference>
<keyword evidence="9" id="KW-0564">Palmitate</keyword>
<sequence>MHSTIDLKLKSSIKSIGCSFNWRVISLGFLVTLMTGCASQSPEISQKVNWPTQEQQLSKLTHYQASGKLAYKDNQQRFGANLNWQTNNQNDHLLLTNFLGQTLIKLDTTPKSVTLIDYKGNEYHGTNAAELVRRLTGINLPIEQMQNWLIGLPTAADTFQLNDQGVVGYLAKQIGPQLWEMHYQEYDFSQHPALPSKMILSQGKQKITLVINEWNLK</sequence>
<dbReference type="Pfam" id="PF03550">
    <property type="entry name" value="LolB"/>
    <property type="match status" value="1"/>
</dbReference>
<dbReference type="SUPFAM" id="SSF89392">
    <property type="entry name" value="Prokaryotic lipoproteins and lipoprotein localization factors"/>
    <property type="match status" value="1"/>
</dbReference>
<evidence type="ECO:0000256" key="11">
    <source>
        <dbReference type="ARBA" id="ARBA00023237"/>
    </source>
</evidence>
<evidence type="ECO:0000256" key="2">
    <source>
        <dbReference type="ARBA" id="ARBA00009696"/>
    </source>
</evidence>
<comment type="function">
    <text evidence="13">Plays a critical role in the incorporation of lipoproteins in the outer membrane after they are released by the LolA protein.</text>
</comment>
<dbReference type="InterPro" id="IPR004565">
    <property type="entry name" value="OM_lipoprot_LolB"/>
</dbReference>
<evidence type="ECO:0000256" key="3">
    <source>
        <dbReference type="ARBA" id="ARBA00011245"/>
    </source>
</evidence>
<organism evidence="15 17">
    <name type="scientific">Photobacterium damsela subsp. piscicida</name>
    <name type="common">Pasteurella piscicida</name>
    <dbReference type="NCBI Taxonomy" id="38294"/>
    <lineage>
        <taxon>Bacteria</taxon>
        <taxon>Pseudomonadati</taxon>
        <taxon>Pseudomonadota</taxon>
        <taxon>Gammaproteobacteria</taxon>
        <taxon>Vibrionales</taxon>
        <taxon>Vibrionaceae</taxon>
        <taxon>Photobacterium</taxon>
    </lineage>
</organism>
<evidence type="ECO:0000256" key="1">
    <source>
        <dbReference type="ARBA" id="ARBA00004459"/>
    </source>
</evidence>
<keyword evidence="8 13" id="KW-0472">Membrane</keyword>
<name>A0A1V1V507_PHODP</name>
<comment type="subunit">
    <text evidence="3 13">Monomer.</text>
</comment>
<evidence type="ECO:0000256" key="9">
    <source>
        <dbReference type="ARBA" id="ARBA00023139"/>
    </source>
</evidence>
<evidence type="ECO:0000313" key="16">
    <source>
        <dbReference type="Proteomes" id="UP000218676"/>
    </source>
</evidence>
<evidence type="ECO:0000256" key="12">
    <source>
        <dbReference type="ARBA" id="ARBA00023288"/>
    </source>
</evidence>
<dbReference type="EMBL" id="AP018045">
    <property type="protein sequence ID" value="BAX53912.1"/>
    <property type="molecule type" value="Genomic_DNA"/>
</dbReference>
<evidence type="ECO:0000313" key="17">
    <source>
        <dbReference type="Proteomes" id="UP000516656"/>
    </source>
</evidence>
<dbReference type="CDD" id="cd16326">
    <property type="entry name" value="LolB"/>
    <property type="match status" value="1"/>
</dbReference>
<keyword evidence="12 15" id="KW-0449">Lipoprotein</keyword>
<evidence type="ECO:0000313" key="15">
    <source>
        <dbReference type="EMBL" id="QOD57137.1"/>
    </source>
</evidence>
<evidence type="ECO:0000256" key="5">
    <source>
        <dbReference type="ARBA" id="ARBA00022448"/>
    </source>
</evidence>
<evidence type="ECO:0000256" key="7">
    <source>
        <dbReference type="ARBA" id="ARBA00022927"/>
    </source>
</evidence>
<keyword evidence="10 13" id="KW-0143">Chaperone</keyword>
<evidence type="ECO:0000256" key="10">
    <source>
        <dbReference type="ARBA" id="ARBA00023186"/>
    </source>
</evidence>
<evidence type="ECO:0000256" key="6">
    <source>
        <dbReference type="ARBA" id="ARBA00022729"/>
    </source>
</evidence>
<evidence type="ECO:0000313" key="14">
    <source>
        <dbReference type="EMBL" id="BAX53912.1"/>
    </source>
</evidence>
<dbReference type="HAMAP" id="MF_00233">
    <property type="entry name" value="LolB"/>
    <property type="match status" value="1"/>
</dbReference>
<dbReference type="Gene3D" id="2.50.20.10">
    <property type="entry name" value="Lipoprotein localisation LolA/LolB/LppX"/>
    <property type="match status" value="1"/>
</dbReference>
<dbReference type="GO" id="GO:0044874">
    <property type="term" value="P:lipoprotein localization to outer membrane"/>
    <property type="evidence" value="ECO:0007669"/>
    <property type="project" value="UniProtKB-UniRule"/>
</dbReference>
<comment type="similarity">
    <text evidence="2 13">Belongs to the LolB family.</text>
</comment>
<dbReference type="AlphaFoldDB" id="A0A1V1V507"/>
<proteinExistence type="inferred from homology"/>
<evidence type="ECO:0000256" key="8">
    <source>
        <dbReference type="ARBA" id="ARBA00023136"/>
    </source>
</evidence>